<accession>A0ABV5WVB7</accession>
<organism evidence="1 2">
    <name type="scientific">Lactiplantibacillus modestisalitolerans</name>
    <dbReference type="NCBI Taxonomy" id="1457219"/>
    <lineage>
        <taxon>Bacteria</taxon>
        <taxon>Bacillati</taxon>
        <taxon>Bacillota</taxon>
        <taxon>Bacilli</taxon>
        <taxon>Lactobacillales</taxon>
        <taxon>Lactobacillaceae</taxon>
        <taxon>Lactiplantibacillus</taxon>
    </lineage>
</organism>
<dbReference type="Proteomes" id="UP001589691">
    <property type="component" value="Unassembled WGS sequence"/>
</dbReference>
<evidence type="ECO:0000313" key="2">
    <source>
        <dbReference type="Proteomes" id="UP001589691"/>
    </source>
</evidence>
<evidence type="ECO:0000313" key="1">
    <source>
        <dbReference type="EMBL" id="MFB9770078.1"/>
    </source>
</evidence>
<protein>
    <recommendedName>
        <fullName evidence="3">Prepilin-type N-terminal cleavage/methylation domain-containing protein</fullName>
    </recommendedName>
</protein>
<keyword evidence="2" id="KW-1185">Reference proteome</keyword>
<proteinExistence type="predicted"/>
<name>A0ABV5WVB7_9LACO</name>
<sequence>MCKSQRHHGFVLMESLVALSLLCTGLFGVEGLEILMVRSERRTVRKIVQKRTQYEQHRLRMLTGQADG</sequence>
<reference evidence="1 2" key="1">
    <citation type="submission" date="2024-09" db="EMBL/GenBank/DDBJ databases">
        <authorList>
            <person name="Sun Q."/>
            <person name="Mori K."/>
        </authorList>
    </citation>
    <scope>NUCLEOTIDE SEQUENCE [LARGE SCALE GENOMIC DNA]</scope>
    <source>
        <strain evidence="1 2">TBRC 4576</strain>
    </source>
</reference>
<dbReference type="RefSeq" id="WP_137642140.1">
    <property type="nucleotide sequence ID" value="NZ_BJEA01000004.1"/>
</dbReference>
<gene>
    <name evidence="1" type="ORF">ACFFLI_09415</name>
</gene>
<dbReference type="EMBL" id="JBHLZY010000025">
    <property type="protein sequence ID" value="MFB9770078.1"/>
    <property type="molecule type" value="Genomic_DNA"/>
</dbReference>
<comment type="caution">
    <text evidence="1">The sequence shown here is derived from an EMBL/GenBank/DDBJ whole genome shotgun (WGS) entry which is preliminary data.</text>
</comment>
<evidence type="ECO:0008006" key="3">
    <source>
        <dbReference type="Google" id="ProtNLM"/>
    </source>
</evidence>